<feature type="compositionally biased region" description="Low complexity" evidence="1">
    <location>
        <begin position="213"/>
        <end position="241"/>
    </location>
</feature>
<gene>
    <name evidence="2" type="ORF">M409DRAFT_52956</name>
</gene>
<dbReference type="AlphaFoldDB" id="A0A6A6CNX8"/>
<proteinExistence type="predicted"/>
<dbReference type="RefSeq" id="XP_033669866.1">
    <property type="nucleotide sequence ID" value="XM_033812225.1"/>
</dbReference>
<reference evidence="2" key="1">
    <citation type="journal article" date="2020" name="Stud. Mycol.">
        <title>101 Dothideomycetes genomes: a test case for predicting lifestyles and emergence of pathogens.</title>
        <authorList>
            <person name="Haridas S."/>
            <person name="Albert R."/>
            <person name="Binder M."/>
            <person name="Bloem J."/>
            <person name="Labutti K."/>
            <person name="Salamov A."/>
            <person name="Andreopoulos B."/>
            <person name="Baker S."/>
            <person name="Barry K."/>
            <person name="Bills G."/>
            <person name="Bluhm B."/>
            <person name="Cannon C."/>
            <person name="Castanera R."/>
            <person name="Culley D."/>
            <person name="Daum C."/>
            <person name="Ezra D."/>
            <person name="Gonzalez J."/>
            <person name="Henrissat B."/>
            <person name="Kuo A."/>
            <person name="Liang C."/>
            <person name="Lipzen A."/>
            <person name="Lutzoni F."/>
            <person name="Magnuson J."/>
            <person name="Mondo S."/>
            <person name="Nolan M."/>
            <person name="Ohm R."/>
            <person name="Pangilinan J."/>
            <person name="Park H.-J."/>
            <person name="Ramirez L."/>
            <person name="Alfaro M."/>
            <person name="Sun H."/>
            <person name="Tritt A."/>
            <person name="Yoshinaga Y."/>
            <person name="Zwiers L.-H."/>
            <person name="Turgeon B."/>
            <person name="Goodwin S."/>
            <person name="Spatafora J."/>
            <person name="Crous P."/>
            <person name="Grigoriev I."/>
        </authorList>
    </citation>
    <scope>NUCLEOTIDE SEQUENCE</scope>
    <source>
        <strain evidence="2">ATCC 36951</strain>
    </source>
</reference>
<protein>
    <recommendedName>
        <fullName evidence="4">Aminoglycoside phosphotransferase domain-containing protein</fullName>
    </recommendedName>
</protein>
<dbReference type="SUPFAM" id="SSF56112">
    <property type="entry name" value="Protein kinase-like (PK-like)"/>
    <property type="match status" value="1"/>
</dbReference>
<evidence type="ECO:0008006" key="4">
    <source>
        <dbReference type="Google" id="ProtNLM"/>
    </source>
</evidence>
<dbReference type="OrthoDB" id="5401170at2759"/>
<evidence type="ECO:0000313" key="3">
    <source>
        <dbReference type="Proteomes" id="UP000799537"/>
    </source>
</evidence>
<sequence>MDKKESQEDLETVKSNDGNHTVELVSELEPLRKKDEDEWVAVFHGRYNNEDVIAKYFLVTGATLTETGAPRTESIRSYNEVAALMDLRDKNCTSAPHYIHDFRKTTDEGYKRWVLLTYLPGTAVSILVDNNDFDFEGQKDEIKRAFGVAMRELWRCGVDSKSPHLGNVLWDGGSKKCYIVDFEQADTDFVMPKVMPTDEELWKRWKDQKMSSVAGSNAGANAGSNAGSIAGSKAASKAEGSGKNKRSNFE</sequence>
<dbReference type="GeneID" id="54565497"/>
<evidence type="ECO:0000313" key="2">
    <source>
        <dbReference type="EMBL" id="KAF2168977.1"/>
    </source>
</evidence>
<name>A0A6A6CNX8_ZASCE</name>
<accession>A0A6A6CNX8</accession>
<dbReference type="InterPro" id="IPR011009">
    <property type="entry name" value="Kinase-like_dom_sf"/>
</dbReference>
<dbReference type="EMBL" id="ML993589">
    <property type="protein sequence ID" value="KAF2168977.1"/>
    <property type="molecule type" value="Genomic_DNA"/>
</dbReference>
<evidence type="ECO:0000256" key="1">
    <source>
        <dbReference type="SAM" id="MobiDB-lite"/>
    </source>
</evidence>
<keyword evidence="3" id="KW-1185">Reference proteome</keyword>
<feature type="region of interest" description="Disordered" evidence="1">
    <location>
        <begin position="213"/>
        <end position="250"/>
    </location>
</feature>
<organism evidence="2 3">
    <name type="scientific">Zasmidium cellare ATCC 36951</name>
    <dbReference type="NCBI Taxonomy" id="1080233"/>
    <lineage>
        <taxon>Eukaryota</taxon>
        <taxon>Fungi</taxon>
        <taxon>Dikarya</taxon>
        <taxon>Ascomycota</taxon>
        <taxon>Pezizomycotina</taxon>
        <taxon>Dothideomycetes</taxon>
        <taxon>Dothideomycetidae</taxon>
        <taxon>Mycosphaerellales</taxon>
        <taxon>Mycosphaerellaceae</taxon>
        <taxon>Zasmidium</taxon>
    </lineage>
</organism>
<dbReference type="Proteomes" id="UP000799537">
    <property type="component" value="Unassembled WGS sequence"/>
</dbReference>